<dbReference type="Gene3D" id="3.40.50.300">
    <property type="entry name" value="P-loop containing nucleotide triphosphate hydrolases"/>
    <property type="match status" value="1"/>
</dbReference>
<dbReference type="InterPro" id="IPR003439">
    <property type="entry name" value="ABC_transporter-like_ATP-bd"/>
</dbReference>
<evidence type="ECO:0000313" key="7">
    <source>
        <dbReference type="EMBL" id="ATQ35184.1"/>
    </source>
</evidence>
<dbReference type="GO" id="GO:0016887">
    <property type="term" value="F:ATP hydrolysis activity"/>
    <property type="evidence" value="ECO:0007669"/>
    <property type="project" value="InterPro"/>
</dbReference>
<dbReference type="PROSITE" id="PS50893">
    <property type="entry name" value="ABC_TRANSPORTER_2"/>
    <property type="match status" value="1"/>
</dbReference>
<dbReference type="PANTHER" id="PTHR42798:SF2">
    <property type="entry name" value="ABC TRANSPORTER ATP-BINDING PROTEIN MG467-RELATED"/>
    <property type="match status" value="1"/>
</dbReference>
<dbReference type="FunFam" id="3.40.50.300:FF:000032">
    <property type="entry name" value="Export ABC transporter ATP-binding protein"/>
    <property type="match status" value="1"/>
</dbReference>
<evidence type="ECO:0000313" key="8">
    <source>
        <dbReference type="Proteomes" id="UP000232226"/>
    </source>
</evidence>
<feature type="domain" description="ABC transporter" evidence="6">
    <location>
        <begin position="381"/>
        <end position="613"/>
    </location>
</feature>
<dbReference type="EMBL" id="CP024411">
    <property type="protein sequence ID" value="ATQ35184.1"/>
    <property type="molecule type" value="Genomic_DNA"/>
</dbReference>
<gene>
    <name evidence="7" type="ORF">CS528_00095</name>
</gene>
<keyword evidence="3" id="KW-0547">Nucleotide-binding</keyword>
<dbReference type="GO" id="GO:0005524">
    <property type="term" value="F:ATP binding"/>
    <property type="evidence" value="ECO:0007669"/>
    <property type="project" value="UniProtKB-KW"/>
</dbReference>
<dbReference type="InterPro" id="IPR017871">
    <property type="entry name" value="ABC_transporter-like_CS"/>
</dbReference>
<protein>
    <recommendedName>
        <fullName evidence="6">ABC transporter domain-containing protein</fullName>
    </recommendedName>
</protein>
<keyword evidence="8" id="KW-1185">Reference proteome</keyword>
<name>A0A3S5XY39_9MOLU</name>
<feature type="region of interest" description="Disordered" evidence="5">
    <location>
        <begin position="80"/>
        <end position="106"/>
    </location>
</feature>
<sequence length="614" mass="68841">MANNKKNASSNTWSKAENTKTVNTQKATQVKAEAAYNKEIVDKYKQAINSTNNSSNKKVAPKKVAETKVEEVKVAEANPVDKKEATKKPTPKKVAEHKVAPKAEKTLSKKEEKLIEKLNKKEIIKQKLAEDKKSKKENKKQAKLIYKEQIQLEKERVLLEKQANELKIKQETEAEAKRLALENEKAEKLANAQKEAEAKRIAAEQVKAEKAAKKAEQAEAKRIALENEKAEKLAKAEKLINDKKIADEAKRLAAVKAEQEKQAEAKKVSSKKEKVEAEKSPEQKPEVDETKVLSKKDKKFKEANTVEVKEAEVFEVTAESEAKREFIELEPKINFDKGVKGLKQKNKYQKQLTNKYSKEILSEGAIVTTTNCHPNTLEHIIELKDVKKSYITGDLETPILKGIDVKLDKGDFIVILGPSGSGKTTFLNVISGLDKATEGDVFILGSNLSLLKDSHLTKFRRRNVGFIFQQYNLLTNLTSKENAEVGQNLANKNKQGMSIEEIFETIGMKEQMNKYPHQMSGGQQQRVSIARALAKNPEILFADEPTGALDEEMGRKVLEILVKVNREQKTTVVVVTHNPNIAKIANTVIHIKNGLIDSLEKNSKPADPKTIEWS</sequence>
<organism evidence="7 8">
    <name type="scientific">Mesoplasma entomophilum</name>
    <dbReference type="NCBI Taxonomy" id="2149"/>
    <lineage>
        <taxon>Bacteria</taxon>
        <taxon>Bacillati</taxon>
        <taxon>Mycoplasmatota</taxon>
        <taxon>Mollicutes</taxon>
        <taxon>Entomoplasmatales</taxon>
        <taxon>Entomoplasmataceae</taxon>
        <taxon>Mesoplasma</taxon>
    </lineage>
</organism>
<dbReference type="KEGG" id="ment:CS528_00095"/>
<evidence type="ECO:0000256" key="3">
    <source>
        <dbReference type="ARBA" id="ARBA00022741"/>
    </source>
</evidence>
<dbReference type="SUPFAM" id="SSF52540">
    <property type="entry name" value="P-loop containing nucleoside triphosphate hydrolases"/>
    <property type="match status" value="1"/>
</dbReference>
<evidence type="ECO:0000256" key="4">
    <source>
        <dbReference type="ARBA" id="ARBA00022840"/>
    </source>
</evidence>
<feature type="region of interest" description="Disordered" evidence="5">
    <location>
        <begin position="1"/>
        <end position="27"/>
    </location>
</feature>
<dbReference type="Proteomes" id="UP000232226">
    <property type="component" value="Chromosome"/>
</dbReference>
<reference evidence="7 8" key="1">
    <citation type="submission" date="2017-10" db="EMBL/GenBank/DDBJ databases">
        <title>Complete Genome Sequence of Mesoplasma entomophilum.</title>
        <authorList>
            <person name="Knight T.F."/>
            <person name="Citino T."/>
            <person name="Rubinstein R."/>
            <person name="Neuschaefer Z."/>
        </authorList>
    </citation>
    <scope>NUCLEOTIDE SEQUENCE [LARGE SCALE GENOMIC DNA]</scope>
    <source>
        <strain evidence="7 8">TAC</strain>
    </source>
</reference>
<dbReference type="InterPro" id="IPR003593">
    <property type="entry name" value="AAA+_ATPase"/>
</dbReference>
<feature type="region of interest" description="Disordered" evidence="5">
    <location>
        <begin position="253"/>
        <end position="290"/>
    </location>
</feature>
<keyword evidence="4" id="KW-0067">ATP-binding</keyword>
<dbReference type="PANTHER" id="PTHR42798">
    <property type="entry name" value="LIPOPROTEIN-RELEASING SYSTEM ATP-BINDING PROTEIN LOLD"/>
    <property type="match status" value="1"/>
</dbReference>
<dbReference type="GO" id="GO:0098796">
    <property type="term" value="C:membrane protein complex"/>
    <property type="evidence" value="ECO:0007669"/>
    <property type="project" value="UniProtKB-ARBA"/>
</dbReference>
<dbReference type="InterPro" id="IPR017911">
    <property type="entry name" value="MacB-like_ATP-bd"/>
</dbReference>
<dbReference type="Pfam" id="PF00005">
    <property type="entry name" value="ABC_tran"/>
    <property type="match status" value="1"/>
</dbReference>
<dbReference type="CDD" id="cd03255">
    <property type="entry name" value="ABC_MJ0796_LolCDE_FtsE"/>
    <property type="match status" value="1"/>
</dbReference>
<dbReference type="PROSITE" id="PS00211">
    <property type="entry name" value="ABC_TRANSPORTER_1"/>
    <property type="match status" value="1"/>
</dbReference>
<dbReference type="AlphaFoldDB" id="A0A3S5XY39"/>
<evidence type="ECO:0000259" key="6">
    <source>
        <dbReference type="PROSITE" id="PS50893"/>
    </source>
</evidence>
<evidence type="ECO:0000256" key="1">
    <source>
        <dbReference type="ARBA" id="ARBA00005417"/>
    </source>
</evidence>
<comment type="similarity">
    <text evidence="1">Belongs to the ABC transporter superfamily.</text>
</comment>
<dbReference type="SMART" id="SM00382">
    <property type="entry name" value="AAA"/>
    <property type="match status" value="1"/>
</dbReference>
<dbReference type="GO" id="GO:0022857">
    <property type="term" value="F:transmembrane transporter activity"/>
    <property type="evidence" value="ECO:0007669"/>
    <property type="project" value="UniProtKB-ARBA"/>
</dbReference>
<keyword evidence="2" id="KW-0813">Transport</keyword>
<accession>A0A3S5XY39</accession>
<evidence type="ECO:0000256" key="5">
    <source>
        <dbReference type="SAM" id="MobiDB-lite"/>
    </source>
</evidence>
<dbReference type="InterPro" id="IPR027417">
    <property type="entry name" value="P-loop_NTPase"/>
</dbReference>
<proteinExistence type="inferred from homology"/>
<evidence type="ECO:0000256" key="2">
    <source>
        <dbReference type="ARBA" id="ARBA00022448"/>
    </source>
</evidence>